<dbReference type="GO" id="GO:0034080">
    <property type="term" value="P:CENP-A containing chromatin assembly"/>
    <property type="evidence" value="ECO:0007669"/>
    <property type="project" value="InterPro"/>
</dbReference>
<dbReference type="STRING" id="30732.ENSOMEP00000003069"/>
<dbReference type="RefSeq" id="XP_036067996.1">
    <property type="nucleotide sequence ID" value="XM_036212103.1"/>
</dbReference>
<feature type="coiled-coil region" evidence="1">
    <location>
        <begin position="16"/>
        <end position="92"/>
    </location>
</feature>
<dbReference type="GO" id="GO:0005634">
    <property type="term" value="C:nucleus"/>
    <property type="evidence" value="ECO:0007669"/>
    <property type="project" value="TreeGrafter"/>
</dbReference>
<evidence type="ECO:0008006" key="4">
    <source>
        <dbReference type="Google" id="ProtNLM"/>
    </source>
</evidence>
<accession>A0A3B3BD29</accession>
<name>A0A3B3BD29_ORYME</name>
<keyword evidence="1" id="KW-0175">Coiled coil</keyword>
<reference evidence="2" key="2">
    <citation type="submission" date="2025-09" db="UniProtKB">
        <authorList>
            <consortium name="Ensembl"/>
        </authorList>
    </citation>
    <scope>IDENTIFICATION</scope>
</reference>
<dbReference type="Ensembl" id="ENSOMET00000011452.1">
    <property type="protein sequence ID" value="ENSOMEP00000003069.1"/>
    <property type="gene ID" value="ENSOMEG00000003976.1"/>
</dbReference>
<organism evidence="2 3">
    <name type="scientific">Oryzias melastigma</name>
    <name type="common">Marine medaka</name>
    <dbReference type="NCBI Taxonomy" id="30732"/>
    <lineage>
        <taxon>Eukaryota</taxon>
        <taxon>Metazoa</taxon>
        <taxon>Chordata</taxon>
        <taxon>Craniata</taxon>
        <taxon>Vertebrata</taxon>
        <taxon>Euteleostomi</taxon>
        <taxon>Actinopterygii</taxon>
        <taxon>Neopterygii</taxon>
        <taxon>Teleostei</taxon>
        <taxon>Neoteleostei</taxon>
        <taxon>Acanthomorphata</taxon>
        <taxon>Ovalentaria</taxon>
        <taxon>Atherinomorphae</taxon>
        <taxon>Beloniformes</taxon>
        <taxon>Adrianichthyidae</taxon>
        <taxon>Oryziinae</taxon>
        <taxon>Oryzias</taxon>
    </lineage>
</organism>
<dbReference type="GO" id="GO:0000775">
    <property type="term" value="C:chromosome, centromeric region"/>
    <property type="evidence" value="ECO:0007669"/>
    <property type="project" value="InterPro"/>
</dbReference>
<proteinExistence type="predicted"/>
<sequence length="302" mass="33810">MATMQEKTGEENGDEVKMLEGHIEDLRAEIASLQRQKEELNRDSMLHFEGAMLDALLIVGGQTQNRDEETVMFKLKEEVEELEKDLHLQTEMNGISVDDCKIKTLFSSGREWTHQVCVSLQCSQMVLQVDFQITETKVGRGSEKKIVGLNVVLDSDELQNFSGFLSRVEESLDLPLLFRTLRNFSDRCDERSRTFQHFQETFPSVASLPGGCRSEVMVLRRPELPGCVLFIHWAVEISTEGTVVPKINLLTKLPEQALERFPSQPVGGAAEAFQSLLRMLGAEGAVESVLRALVSPVGGRSI</sequence>
<evidence type="ECO:0000256" key="1">
    <source>
        <dbReference type="SAM" id="Coils"/>
    </source>
</evidence>
<keyword evidence="3" id="KW-1185">Reference proteome</keyword>
<dbReference type="InterPro" id="IPR027801">
    <property type="entry name" value="CENP-P"/>
</dbReference>
<dbReference type="PANTHER" id="PTHR28577:SF1">
    <property type="entry name" value="CENTROMERE PROTEIN P"/>
    <property type="match status" value="1"/>
</dbReference>
<dbReference type="OMA" id="TYAEWYE"/>
<dbReference type="GeneID" id="112144994"/>
<dbReference type="AlphaFoldDB" id="A0A3B3BD29"/>
<dbReference type="Proteomes" id="UP000261560">
    <property type="component" value="Unplaced"/>
</dbReference>
<evidence type="ECO:0000313" key="2">
    <source>
        <dbReference type="Ensembl" id="ENSOMEP00000003069.1"/>
    </source>
</evidence>
<protein>
    <recommendedName>
        <fullName evidence="4">Centromere protein P</fullName>
    </recommendedName>
</protein>
<reference evidence="2" key="1">
    <citation type="submission" date="2025-08" db="UniProtKB">
        <authorList>
            <consortium name="Ensembl"/>
        </authorList>
    </citation>
    <scope>IDENTIFICATION</scope>
</reference>
<dbReference type="OrthoDB" id="5976950at2759"/>
<evidence type="ECO:0000313" key="3">
    <source>
        <dbReference type="Proteomes" id="UP000261560"/>
    </source>
</evidence>
<dbReference type="PANTHER" id="PTHR28577">
    <property type="entry name" value="CENTROMERE PROTEIN P"/>
    <property type="match status" value="1"/>
</dbReference>
<dbReference type="PaxDb" id="30732-ENSOMEP00000003069"/>
<dbReference type="Pfam" id="PF13096">
    <property type="entry name" value="CENP-P"/>
    <property type="match status" value="1"/>
</dbReference>
<dbReference type="GeneTree" id="ENSGT00390000011897"/>